<organism evidence="2 3">
    <name type="scientific">Coniochaeta ligniaria NRRL 30616</name>
    <dbReference type="NCBI Taxonomy" id="1408157"/>
    <lineage>
        <taxon>Eukaryota</taxon>
        <taxon>Fungi</taxon>
        <taxon>Dikarya</taxon>
        <taxon>Ascomycota</taxon>
        <taxon>Pezizomycotina</taxon>
        <taxon>Sordariomycetes</taxon>
        <taxon>Sordariomycetidae</taxon>
        <taxon>Coniochaetales</taxon>
        <taxon>Coniochaetaceae</taxon>
        <taxon>Coniochaeta</taxon>
    </lineage>
</organism>
<gene>
    <name evidence="2" type="ORF">CONLIGDRAFT_684318</name>
</gene>
<dbReference type="OrthoDB" id="10500153at2759"/>
<keyword evidence="3" id="KW-1185">Reference proteome</keyword>
<dbReference type="Proteomes" id="UP000182658">
    <property type="component" value="Unassembled WGS sequence"/>
</dbReference>
<evidence type="ECO:0000313" key="3">
    <source>
        <dbReference type="Proteomes" id="UP000182658"/>
    </source>
</evidence>
<protein>
    <submittedName>
        <fullName evidence="2">Uncharacterized protein</fullName>
    </submittedName>
</protein>
<sequence length="191" mass="20099">MLFSFSTEHYLTTYTHIDCWPPGEGTTYWMQDHPADGEQPMTTASLPTSLTLVLSSISTSPAGPIGNPTSMSNATAEPKTNSAGAIAGGVVGGLAVIAILVLGILYILYRRKDAPRPPPLPSRIGQYPPNVAEIQDTSSHVAPNHDSILSEMPGTVPDKALWSPSTNSGGSPVQASNEVHDAHVGARMEIV</sequence>
<keyword evidence="1" id="KW-0812">Transmembrane</keyword>
<keyword evidence="1" id="KW-0472">Membrane</keyword>
<reference evidence="2 3" key="1">
    <citation type="submission" date="2016-10" db="EMBL/GenBank/DDBJ databases">
        <title>Draft genome sequence of Coniochaeta ligniaria NRRL30616, a lignocellulolytic fungus for bioabatement of inhibitors in plant biomass hydrolysates.</title>
        <authorList>
            <consortium name="DOE Joint Genome Institute"/>
            <person name="Jimenez D.J."/>
            <person name="Hector R.E."/>
            <person name="Riley R."/>
            <person name="Sun H."/>
            <person name="Grigoriev I.V."/>
            <person name="Van Elsas J.D."/>
            <person name="Nichols N.N."/>
        </authorList>
    </citation>
    <scope>NUCLEOTIDE SEQUENCE [LARGE SCALE GENOMIC DNA]</scope>
    <source>
        <strain evidence="2 3">NRRL 30616</strain>
    </source>
</reference>
<dbReference type="EMBL" id="KV875101">
    <property type="protein sequence ID" value="OIW25776.1"/>
    <property type="molecule type" value="Genomic_DNA"/>
</dbReference>
<name>A0A1J7J7L7_9PEZI</name>
<keyword evidence="1" id="KW-1133">Transmembrane helix</keyword>
<dbReference type="AlphaFoldDB" id="A0A1J7J7L7"/>
<dbReference type="InParanoid" id="A0A1J7J7L7"/>
<accession>A0A1J7J7L7</accession>
<feature type="transmembrane region" description="Helical" evidence="1">
    <location>
        <begin position="85"/>
        <end position="109"/>
    </location>
</feature>
<proteinExistence type="predicted"/>
<evidence type="ECO:0000313" key="2">
    <source>
        <dbReference type="EMBL" id="OIW25776.1"/>
    </source>
</evidence>
<evidence type="ECO:0000256" key="1">
    <source>
        <dbReference type="SAM" id="Phobius"/>
    </source>
</evidence>